<dbReference type="GO" id="GO:0005524">
    <property type="term" value="F:ATP binding"/>
    <property type="evidence" value="ECO:0007669"/>
    <property type="project" value="UniProtKB-KW"/>
</dbReference>
<dbReference type="PANTHER" id="PTHR43553:SF24">
    <property type="entry name" value="ENERGY-COUPLING FACTOR TRANSPORTER ATP-BINDING PROTEIN ECFA1"/>
    <property type="match status" value="1"/>
</dbReference>
<gene>
    <name evidence="10" type="ORF">F9U64_17355</name>
</gene>
<dbReference type="PROSITE" id="PS50893">
    <property type="entry name" value="ABC_TRANSPORTER_2"/>
    <property type="match status" value="1"/>
</dbReference>
<evidence type="ECO:0000259" key="9">
    <source>
        <dbReference type="PROSITE" id="PS50893"/>
    </source>
</evidence>
<dbReference type="PROSITE" id="PS00211">
    <property type="entry name" value="ABC_TRANSPORTER_1"/>
    <property type="match status" value="1"/>
</dbReference>
<comment type="caution">
    <text evidence="10">The sequence shown here is derived from an EMBL/GenBank/DDBJ whole genome shotgun (WGS) entry which is preliminary data.</text>
</comment>
<feature type="domain" description="ABC transporter" evidence="9">
    <location>
        <begin position="4"/>
        <end position="238"/>
    </location>
</feature>
<proteinExistence type="inferred from homology"/>
<dbReference type="RefSeq" id="WP_153406154.1">
    <property type="nucleotide sequence ID" value="NZ_ML762441.1"/>
</dbReference>
<evidence type="ECO:0000313" key="11">
    <source>
        <dbReference type="Proteomes" id="UP000480246"/>
    </source>
</evidence>
<dbReference type="FunFam" id="3.40.50.300:FF:000224">
    <property type="entry name" value="Energy-coupling factor transporter ATP-binding protein EcfA"/>
    <property type="match status" value="1"/>
</dbReference>
<dbReference type="NCBIfam" id="NF010167">
    <property type="entry name" value="PRK13648.1"/>
    <property type="match status" value="1"/>
</dbReference>
<evidence type="ECO:0000256" key="4">
    <source>
        <dbReference type="ARBA" id="ARBA00022475"/>
    </source>
</evidence>
<dbReference type="InterPro" id="IPR015856">
    <property type="entry name" value="ABC_transpr_CbiO/EcfA_su"/>
</dbReference>
<keyword evidence="6" id="KW-0067">ATP-binding</keyword>
<evidence type="ECO:0000256" key="6">
    <source>
        <dbReference type="ARBA" id="ARBA00022840"/>
    </source>
</evidence>
<accession>A0A7C8L5A2</accession>
<dbReference type="GO" id="GO:0015087">
    <property type="term" value="F:cobalt ion transmembrane transporter activity"/>
    <property type="evidence" value="ECO:0007669"/>
    <property type="project" value="UniProtKB-ARBA"/>
</dbReference>
<dbReference type="SMART" id="SM00382">
    <property type="entry name" value="AAA"/>
    <property type="match status" value="1"/>
</dbReference>
<dbReference type="InterPro" id="IPR017871">
    <property type="entry name" value="ABC_transporter-like_CS"/>
</dbReference>
<protein>
    <submittedName>
        <fullName evidence="10">Energy-coupling factor transporter ATPase</fullName>
    </submittedName>
</protein>
<dbReference type="PANTHER" id="PTHR43553">
    <property type="entry name" value="HEAVY METAL TRANSPORTER"/>
    <property type="match status" value="1"/>
</dbReference>
<dbReference type="InterPro" id="IPR003593">
    <property type="entry name" value="AAA+_ATPase"/>
</dbReference>
<comment type="subcellular location">
    <subcellularLocation>
        <location evidence="1">Cell membrane</location>
        <topology evidence="1">Peripheral membrane protein</topology>
    </subcellularLocation>
</comment>
<keyword evidence="7" id="KW-1278">Translocase</keyword>
<dbReference type="EMBL" id="WEID01000089">
    <property type="protein sequence ID" value="KAB8127658.1"/>
    <property type="molecule type" value="Genomic_DNA"/>
</dbReference>
<dbReference type="CDD" id="cd03225">
    <property type="entry name" value="ABC_cobalt_CbiO_domain1"/>
    <property type="match status" value="1"/>
</dbReference>
<evidence type="ECO:0000256" key="7">
    <source>
        <dbReference type="ARBA" id="ARBA00022967"/>
    </source>
</evidence>
<comment type="similarity">
    <text evidence="2">Belongs to the ABC transporter superfamily.</text>
</comment>
<evidence type="ECO:0000313" key="10">
    <source>
        <dbReference type="EMBL" id="KAB8127658.1"/>
    </source>
</evidence>
<dbReference type="OrthoDB" id="9784332at2"/>
<dbReference type="NCBIfam" id="TIGR04520">
    <property type="entry name" value="ECF_ATPase_1"/>
    <property type="match status" value="1"/>
</dbReference>
<keyword evidence="11" id="KW-1185">Reference proteome</keyword>
<dbReference type="InterPro" id="IPR050095">
    <property type="entry name" value="ECF_ABC_transporter_ATP-bd"/>
</dbReference>
<keyword evidence="5" id="KW-0547">Nucleotide-binding</keyword>
<evidence type="ECO:0000256" key="1">
    <source>
        <dbReference type="ARBA" id="ARBA00004202"/>
    </source>
</evidence>
<keyword evidence="8" id="KW-0472">Membrane</keyword>
<dbReference type="GO" id="GO:0042626">
    <property type="term" value="F:ATPase-coupled transmembrane transporter activity"/>
    <property type="evidence" value="ECO:0007669"/>
    <property type="project" value="TreeGrafter"/>
</dbReference>
<dbReference type="InterPro" id="IPR027417">
    <property type="entry name" value="P-loop_NTPase"/>
</dbReference>
<keyword evidence="4" id="KW-1003">Cell membrane</keyword>
<evidence type="ECO:0000256" key="8">
    <source>
        <dbReference type="ARBA" id="ARBA00023136"/>
    </source>
</evidence>
<evidence type="ECO:0000256" key="2">
    <source>
        <dbReference type="ARBA" id="ARBA00005417"/>
    </source>
</evidence>
<keyword evidence="3" id="KW-0813">Transport</keyword>
<sequence>MTKIEFRDVYFRYNEDENWVLRNINLSINADESIAIIGHNGSGKSTIAKLINGLLIPQAGDILIDGEKITERNLWEVRRKVGMVFQNPENQFVGTTVMDDVAFGLENRGIPRDEMVHRIDESLREVGMQDFFLHEAHHLSGGQKQRVAIASVMAVQPEVLILDEATSMLDPLGRREIIQTIQHVRQQHGFTILTITHDLDEISSSDRLLVLQNGKLVIDTKPRDWFAQTEDWESLGLIAPFTTKLANILKDHGYRFPSHPLNHEELIEAIWTYNLKE</sequence>
<dbReference type="InterPro" id="IPR003439">
    <property type="entry name" value="ABC_transporter-like_ATP-bd"/>
</dbReference>
<dbReference type="GO" id="GO:0016887">
    <property type="term" value="F:ATP hydrolysis activity"/>
    <property type="evidence" value="ECO:0007669"/>
    <property type="project" value="InterPro"/>
</dbReference>
<evidence type="ECO:0000256" key="3">
    <source>
        <dbReference type="ARBA" id="ARBA00022448"/>
    </source>
</evidence>
<dbReference type="SUPFAM" id="SSF52540">
    <property type="entry name" value="P-loop containing nucleoside triphosphate hydrolases"/>
    <property type="match status" value="1"/>
</dbReference>
<evidence type="ECO:0000256" key="5">
    <source>
        <dbReference type="ARBA" id="ARBA00022741"/>
    </source>
</evidence>
<dbReference type="AlphaFoldDB" id="A0A7C8L5A2"/>
<dbReference type="GO" id="GO:0043190">
    <property type="term" value="C:ATP-binding cassette (ABC) transporter complex"/>
    <property type="evidence" value="ECO:0007669"/>
    <property type="project" value="TreeGrafter"/>
</dbReference>
<name>A0A7C8L5A2_9BACI</name>
<dbReference type="Gene3D" id="3.40.50.300">
    <property type="entry name" value="P-loop containing nucleotide triphosphate hydrolases"/>
    <property type="match status" value="1"/>
</dbReference>
<dbReference type="Proteomes" id="UP000480246">
    <property type="component" value="Unassembled WGS sequence"/>
</dbReference>
<dbReference type="Pfam" id="PF00005">
    <property type="entry name" value="ABC_tran"/>
    <property type="match status" value="1"/>
</dbReference>
<organism evidence="10 11">
    <name type="scientific">Gracilibacillus oryzae</name>
    <dbReference type="NCBI Taxonomy" id="1672701"/>
    <lineage>
        <taxon>Bacteria</taxon>
        <taxon>Bacillati</taxon>
        <taxon>Bacillota</taxon>
        <taxon>Bacilli</taxon>
        <taxon>Bacillales</taxon>
        <taxon>Bacillaceae</taxon>
        <taxon>Gracilibacillus</taxon>
    </lineage>
</organism>
<dbReference type="InterPro" id="IPR030947">
    <property type="entry name" value="EcfA_1"/>
</dbReference>
<reference evidence="10 11" key="1">
    <citation type="submission" date="2019-10" db="EMBL/GenBank/DDBJ databases">
        <title>Gracilibacillus sp. nov. isolated from rice seeds.</title>
        <authorList>
            <person name="He S."/>
        </authorList>
    </citation>
    <scope>NUCLEOTIDE SEQUENCE [LARGE SCALE GENOMIC DNA]</scope>
    <source>
        <strain evidence="10 11">TD8</strain>
    </source>
</reference>